<proteinExistence type="predicted"/>
<dbReference type="RefSeq" id="WP_059269532.1">
    <property type="nucleotide sequence ID" value="NZ_CADILE010000001.1"/>
</dbReference>
<sequence length="164" mass="17258">MEGPGKGRWTFRVPVLRPRGVAALSALGLAAAAASAVIVAAWLGSAWAALAAAVALPVAAGLLHLSRHSPSPVSALRTAAGAGHWQVRLPGGWRDAALLDQRRGPAWLTLTLQPLSSGSTAFNDHHVTFTVWQRTLRPDCWRRLCLLAGAARRVSKAVGPREAT</sequence>
<name>A0A2M9H567_9BURK</name>
<accession>A0A2M9H567</accession>
<gene>
    <name evidence="1" type="ORF">LMG3328_00607</name>
</gene>
<evidence type="ECO:0000313" key="2">
    <source>
        <dbReference type="Proteomes" id="UP000494122"/>
    </source>
</evidence>
<evidence type="ECO:0000313" key="1">
    <source>
        <dbReference type="EMBL" id="CAB3827760.1"/>
    </source>
</evidence>
<dbReference type="EMBL" id="CADILE010000001">
    <property type="protein sequence ID" value="CAB3827760.1"/>
    <property type="molecule type" value="Genomic_DNA"/>
</dbReference>
<protein>
    <submittedName>
        <fullName evidence="1">Uncharacterized protein</fullName>
    </submittedName>
</protein>
<organism evidence="1 2">
    <name type="scientific">Achromobacter ruhlandii</name>
    <dbReference type="NCBI Taxonomy" id="72557"/>
    <lineage>
        <taxon>Bacteria</taxon>
        <taxon>Pseudomonadati</taxon>
        <taxon>Pseudomonadota</taxon>
        <taxon>Betaproteobacteria</taxon>
        <taxon>Burkholderiales</taxon>
        <taxon>Alcaligenaceae</taxon>
        <taxon>Achromobacter</taxon>
    </lineage>
</organism>
<reference evidence="1 2" key="1">
    <citation type="submission" date="2020-04" db="EMBL/GenBank/DDBJ databases">
        <authorList>
            <person name="De Canck E."/>
        </authorList>
    </citation>
    <scope>NUCLEOTIDE SEQUENCE [LARGE SCALE GENOMIC DNA]</scope>
    <source>
        <strain evidence="1 2">LMG 3328</strain>
    </source>
</reference>
<dbReference type="Proteomes" id="UP000494122">
    <property type="component" value="Unassembled WGS sequence"/>
</dbReference>
<dbReference type="AlphaFoldDB" id="A0A2M9H567"/>